<dbReference type="EMBL" id="JBFOLK010000007">
    <property type="protein sequence ID" value="KAL2498425.1"/>
    <property type="molecule type" value="Genomic_DNA"/>
</dbReference>
<evidence type="ECO:0000256" key="4">
    <source>
        <dbReference type="ARBA" id="ARBA00022968"/>
    </source>
</evidence>
<evidence type="ECO:0000256" key="2">
    <source>
        <dbReference type="ARBA" id="ARBA00010271"/>
    </source>
</evidence>
<keyword evidence="3" id="KW-0808">Transferase</keyword>
<sequence>MERKIPDPQIRGADRGRYPKGIKGNPRTGTATADSRQRTAHSSSEILNLSPSPDSSSQIRVVARKVNLIGNARLLLDIENSDESPYTNVSIVEEGGGTQNQILSKCDSKKQVKVFMYDLPPEFHFELLGWKGKSIWPDIRSEVPDYTDGLNLQHSIEYWLTLDLLNSEFAENLSEKSAIRVSNSSEADVVFVPFFSSISFNRYSKLKPNQKRSTNVLLQEKLVNFLMAQEEWKRSTGPGEETI</sequence>
<comment type="caution">
    <text evidence="8">The sequence shown here is derived from an EMBL/GenBank/DDBJ whole genome shotgun (WGS) entry which is preliminary data.</text>
</comment>
<keyword evidence="5" id="KW-0333">Golgi apparatus</keyword>
<keyword evidence="4" id="KW-0735">Signal-anchor</keyword>
<dbReference type="GO" id="GO:0000139">
    <property type="term" value="C:Golgi membrane"/>
    <property type="evidence" value="ECO:0007669"/>
    <property type="project" value="UniProtKB-SubCell"/>
</dbReference>
<comment type="subcellular location">
    <subcellularLocation>
        <location evidence="1">Golgi apparatus membrane</location>
        <topology evidence="1">Single-pass type II membrane protein</topology>
    </subcellularLocation>
</comment>
<feature type="compositionally biased region" description="Polar residues" evidence="6">
    <location>
        <begin position="27"/>
        <end position="55"/>
    </location>
</feature>
<dbReference type="AlphaFoldDB" id="A0ABD1SCL5"/>
<keyword evidence="3" id="KW-0328">Glycosyltransferase</keyword>
<dbReference type="GO" id="GO:0016757">
    <property type="term" value="F:glycosyltransferase activity"/>
    <property type="evidence" value="ECO:0007669"/>
    <property type="project" value="UniProtKB-KW"/>
</dbReference>
<dbReference type="InterPro" id="IPR040911">
    <property type="entry name" value="Exostosin_GT47"/>
</dbReference>
<evidence type="ECO:0000256" key="5">
    <source>
        <dbReference type="ARBA" id="ARBA00023034"/>
    </source>
</evidence>
<reference evidence="9" key="1">
    <citation type="submission" date="2024-07" db="EMBL/GenBank/DDBJ databases">
        <title>Two chromosome-level genome assemblies of Korean endemic species Abeliophyllum distichum and Forsythia ovata (Oleaceae).</title>
        <authorList>
            <person name="Jang H."/>
        </authorList>
    </citation>
    <scope>NUCLEOTIDE SEQUENCE [LARGE SCALE GENOMIC DNA]</scope>
</reference>
<proteinExistence type="inferred from homology"/>
<name>A0ABD1SCL5_9LAMI</name>
<comment type="similarity">
    <text evidence="2">Belongs to the glycosyltransferase 47 family.</text>
</comment>
<keyword evidence="4" id="KW-0812">Transmembrane</keyword>
<feature type="domain" description="Exostosin GT47" evidence="7">
    <location>
        <begin position="109"/>
        <end position="237"/>
    </location>
</feature>
<feature type="compositionally biased region" description="Basic and acidic residues" evidence="6">
    <location>
        <begin position="1"/>
        <end position="17"/>
    </location>
</feature>
<organism evidence="8 9">
    <name type="scientific">Abeliophyllum distichum</name>
    <dbReference type="NCBI Taxonomy" id="126358"/>
    <lineage>
        <taxon>Eukaryota</taxon>
        <taxon>Viridiplantae</taxon>
        <taxon>Streptophyta</taxon>
        <taxon>Embryophyta</taxon>
        <taxon>Tracheophyta</taxon>
        <taxon>Spermatophyta</taxon>
        <taxon>Magnoliopsida</taxon>
        <taxon>eudicotyledons</taxon>
        <taxon>Gunneridae</taxon>
        <taxon>Pentapetalae</taxon>
        <taxon>asterids</taxon>
        <taxon>lamiids</taxon>
        <taxon>Lamiales</taxon>
        <taxon>Oleaceae</taxon>
        <taxon>Forsythieae</taxon>
        <taxon>Abeliophyllum</taxon>
    </lineage>
</organism>
<evidence type="ECO:0000256" key="3">
    <source>
        <dbReference type="ARBA" id="ARBA00022676"/>
    </source>
</evidence>
<gene>
    <name evidence="8" type="ORF">Adt_23975</name>
</gene>
<evidence type="ECO:0000313" key="8">
    <source>
        <dbReference type="EMBL" id="KAL2498425.1"/>
    </source>
</evidence>
<accession>A0ABD1SCL5</accession>
<dbReference type="InterPro" id="IPR004263">
    <property type="entry name" value="Exostosin"/>
</dbReference>
<feature type="region of interest" description="Disordered" evidence="6">
    <location>
        <begin position="1"/>
        <end position="55"/>
    </location>
</feature>
<dbReference type="PANTHER" id="PTHR11062:SF99">
    <property type="entry name" value="EXOSTOSIN FAMILY PROTEIN"/>
    <property type="match status" value="1"/>
</dbReference>
<evidence type="ECO:0000256" key="1">
    <source>
        <dbReference type="ARBA" id="ARBA00004323"/>
    </source>
</evidence>
<dbReference type="Proteomes" id="UP001604336">
    <property type="component" value="Unassembled WGS sequence"/>
</dbReference>
<evidence type="ECO:0000259" key="7">
    <source>
        <dbReference type="Pfam" id="PF03016"/>
    </source>
</evidence>
<keyword evidence="9" id="KW-1185">Reference proteome</keyword>
<evidence type="ECO:0000313" key="9">
    <source>
        <dbReference type="Proteomes" id="UP001604336"/>
    </source>
</evidence>
<evidence type="ECO:0000256" key="6">
    <source>
        <dbReference type="SAM" id="MobiDB-lite"/>
    </source>
</evidence>
<dbReference type="Pfam" id="PF03016">
    <property type="entry name" value="Exostosin_GT47"/>
    <property type="match status" value="1"/>
</dbReference>
<dbReference type="PANTHER" id="PTHR11062">
    <property type="entry name" value="EXOSTOSIN HEPARAN SULFATE GLYCOSYLTRANSFERASE -RELATED"/>
    <property type="match status" value="1"/>
</dbReference>
<protein>
    <submittedName>
        <fullName evidence="8">Exostosin family protein</fullName>
    </submittedName>
</protein>